<protein>
    <submittedName>
        <fullName evidence="3">Uncharacterized protein</fullName>
    </submittedName>
</protein>
<feature type="transmembrane region" description="Helical" evidence="2">
    <location>
        <begin position="77"/>
        <end position="98"/>
    </location>
</feature>
<evidence type="ECO:0000256" key="1">
    <source>
        <dbReference type="SAM" id="MobiDB-lite"/>
    </source>
</evidence>
<feature type="region of interest" description="Disordered" evidence="1">
    <location>
        <begin position="132"/>
        <end position="161"/>
    </location>
</feature>
<keyword evidence="2" id="KW-0472">Membrane</keyword>
<name>A0ABD5W2E5_9EURY</name>
<accession>A0ABD5W2E5</accession>
<keyword evidence="4" id="KW-1185">Reference proteome</keyword>
<dbReference type="Proteomes" id="UP001596445">
    <property type="component" value="Unassembled WGS sequence"/>
</dbReference>
<dbReference type="EMBL" id="JBHSZI010000001">
    <property type="protein sequence ID" value="MFC7059232.1"/>
    <property type="molecule type" value="Genomic_DNA"/>
</dbReference>
<keyword evidence="2" id="KW-0812">Transmembrane</keyword>
<comment type="caution">
    <text evidence="3">The sequence shown here is derived from an EMBL/GenBank/DDBJ whole genome shotgun (WGS) entry which is preliminary data.</text>
</comment>
<keyword evidence="2" id="KW-1133">Transmembrane helix</keyword>
<proteinExistence type="predicted"/>
<evidence type="ECO:0000313" key="4">
    <source>
        <dbReference type="Proteomes" id="UP001596445"/>
    </source>
</evidence>
<feature type="transmembrane region" description="Helical" evidence="2">
    <location>
        <begin position="12"/>
        <end position="30"/>
    </location>
</feature>
<gene>
    <name evidence="3" type="ORF">ACFQQG_14945</name>
</gene>
<reference evidence="3 4" key="1">
    <citation type="journal article" date="2019" name="Int. J. Syst. Evol. Microbiol.">
        <title>The Global Catalogue of Microorganisms (GCM) 10K type strain sequencing project: providing services to taxonomists for standard genome sequencing and annotation.</title>
        <authorList>
            <consortium name="The Broad Institute Genomics Platform"/>
            <consortium name="The Broad Institute Genome Sequencing Center for Infectious Disease"/>
            <person name="Wu L."/>
            <person name="Ma J."/>
        </authorList>
    </citation>
    <scope>NUCLEOTIDE SEQUENCE [LARGE SCALE GENOMIC DNA]</scope>
    <source>
        <strain evidence="3 4">JCM 30072</strain>
    </source>
</reference>
<dbReference type="RefSeq" id="WP_382186189.1">
    <property type="nucleotide sequence ID" value="NZ_JBHSZI010000001.1"/>
</dbReference>
<feature type="transmembrane region" description="Helical" evidence="2">
    <location>
        <begin position="42"/>
        <end position="65"/>
    </location>
</feature>
<feature type="transmembrane region" description="Helical" evidence="2">
    <location>
        <begin position="104"/>
        <end position="125"/>
    </location>
</feature>
<evidence type="ECO:0000256" key="2">
    <source>
        <dbReference type="SAM" id="Phobius"/>
    </source>
</evidence>
<evidence type="ECO:0000313" key="3">
    <source>
        <dbReference type="EMBL" id="MFC7059232.1"/>
    </source>
</evidence>
<dbReference type="AlphaFoldDB" id="A0ABD5W2E5"/>
<organism evidence="3 4">
    <name type="scientific">Halovenus salina</name>
    <dbReference type="NCBI Taxonomy" id="1510225"/>
    <lineage>
        <taxon>Archaea</taxon>
        <taxon>Methanobacteriati</taxon>
        <taxon>Methanobacteriota</taxon>
        <taxon>Stenosarchaea group</taxon>
        <taxon>Halobacteria</taxon>
        <taxon>Halobacteriales</taxon>
        <taxon>Haloarculaceae</taxon>
        <taxon>Halovenus</taxon>
    </lineage>
</organism>
<sequence length="161" mass="17837">MNTRLERIVREELWRSILWIGFGLVGWATLVDGTAWLDASVLTVFGLPVLTWAVLTASLVGVRYVTGAELQAQRQRYSLLNLLFWVVVEALTGVYLVVVDGYPALWVGVAFVTIITGTIGWHWYVRESDSRPRCSPDSSTANAPRVSVSSAHTSPPHPTRV</sequence>